<organism evidence="8 9">
    <name type="scientific">Rhizobium aquaticum</name>
    <dbReference type="NCBI Taxonomy" id="1549636"/>
    <lineage>
        <taxon>Bacteria</taxon>
        <taxon>Pseudomonadati</taxon>
        <taxon>Pseudomonadota</taxon>
        <taxon>Alphaproteobacteria</taxon>
        <taxon>Hyphomicrobiales</taxon>
        <taxon>Rhizobiaceae</taxon>
        <taxon>Rhizobium/Agrobacterium group</taxon>
        <taxon>Rhizobium</taxon>
    </lineage>
</organism>
<proteinExistence type="predicted"/>
<dbReference type="InterPro" id="IPR054593">
    <property type="entry name" value="Beta-mannosidase-like_N2"/>
</dbReference>
<comment type="caution">
    <text evidence="8">The sequence shown here is derived from an EMBL/GenBank/DDBJ whole genome shotgun (WGS) entry which is preliminary data.</text>
</comment>
<dbReference type="InterPro" id="IPR050887">
    <property type="entry name" value="Beta-mannosidase_GH2"/>
</dbReference>
<dbReference type="EMBL" id="JBEPMB010000001">
    <property type="protein sequence ID" value="MET3611867.1"/>
    <property type="molecule type" value="Genomic_DNA"/>
</dbReference>
<feature type="domain" description="Beta-mannosidase-like galactose-binding" evidence="7">
    <location>
        <begin position="42"/>
        <end position="184"/>
    </location>
</feature>
<evidence type="ECO:0000256" key="4">
    <source>
        <dbReference type="ARBA" id="ARBA00023180"/>
    </source>
</evidence>
<dbReference type="InterPro" id="IPR036156">
    <property type="entry name" value="Beta-gal/glucu_dom_sf"/>
</dbReference>
<dbReference type="Gene3D" id="3.20.20.80">
    <property type="entry name" value="Glycosidases"/>
    <property type="match status" value="1"/>
</dbReference>
<dbReference type="InterPro" id="IPR041625">
    <property type="entry name" value="Beta-mannosidase_Ig"/>
</dbReference>
<evidence type="ECO:0000256" key="5">
    <source>
        <dbReference type="ARBA" id="ARBA00023295"/>
    </source>
</evidence>
<dbReference type="SUPFAM" id="SSF51445">
    <property type="entry name" value="(Trans)glycosidases"/>
    <property type="match status" value="1"/>
</dbReference>
<sequence>MTNHAAPSAQPTICRLSEGWVMELTAPGAFASPSDITAVEDFIPAFVPGTVAQALEAVGRFDRAHPMPLDDRDAWYVLRLDEEPGDAVLRFEGLATVAEVWLNGDRVLVSQSMYLSHDVAVHLQGDDRLAICFRALGPLLNKKGPRARWRPQMITPPGVRLFRTTTLGRMPGWCPEVHAVGPWRPISVIRQAKDQPGEARISARLDGQGCGHLAVRIDHAEGATVSCAGASAKVVNGSAVLVLPGVEAWWPRTHGKPVLHDVTLEWQDQHIVLGRTGFRQIEVDRDADGQGFGLKVNGVPVFCRGAVWTTADIVSLPGGREEYRPWLEKAASANMNMIRIGGTMAYESAEFFKLCDELGLMVWQELMLANFDYPASDETWLADLKQEVAQLLDRTSASPSLTVVCGGSEVYQQAAMLGLPESVYKSDLTETTLHELVREHRPDCVWVPNSPCGGAMPFSPNSGVTHYYGVGAYMRPLEDARRANVRFATESLAFAHVPEQRTLDKHLPVAPVHDPRWKARVPRDRGASWDFEDVRDFYLKLLYDIEPERLRREHPGLYLDLSRAVTGEVIETTFAEWRRAGSSCRGALTWTFQDLLPGPGWGLIDATGRHKPVWHALRRAFRRLQVMLADEGTNGVDLHVVNDFGATAEVTVELVCLRDGAVPVVSGRRDLTLEPHSVSTIAATELFGAFFDTAYAFRFGPPSHDVTVARLIDRVSGGEIASAYHFPLGRSAARRDVTFTLELVESDQGFALDVSTDRFAQNVQIDVPGFEVSDNWFHLAPGRAQRILLSGDGKPSGEVRLAGGRCVSRF</sequence>
<dbReference type="PANTHER" id="PTHR43730:SF1">
    <property type="entry name" value="BETA-MANNOSIDASE"/>
    <property type="match status" value="1"/>
</dbReference>
<comment type="catalytic activity">
    <reaction evidence="1">
        <text>Hydrolysis of terminal, non-reducing beta-D-mannose residues in beta-D-mannosides.</text>
        <dbReference type="EC" id="3.2.1.25"/>
    </reaction>
</comment>
<reference evidence="8 9" key="1">
    <citation type="submission" date="2024-06" db="EMBL/GenBank/DDBJ databases">
        <title>Genomic Encyclopedia of Type Strains, Phase IV (KMG-IV): sequencing the most valuable type-strain genomes for metagenomic binning, comparative biology and taxonomic classification.</title>
        <authorList>
            <person name="Goeker M."/>
        </authorList>
    </citation>
    <scope>NUCLEOTIDE SEQUENCE [LARGE SCALE GENOMIC DNA]</scope>
    <source>
        <strain evidence="8 9">DSM 29780</strain>
    </source>
</reference>
<dbReference type="InterPro" id="IPR013783">
    <property type="entry name" value="Ig-like_fold"/>
</dbReference>
<dbReference type="InterPro" id="IPR017853">
    <property type="entry name" value="GH"/>
</dbReference>
<dbReference type="EC" id="3.2.1.25" evidence="2"/>
<evidence type="ECO:0000259" key="6">
    <source>
        <dbReference type="Pfam" id="PF17753"/>
    </source>
</evidence>
<dbReference type="SUPFAM" id="SSF49785">
    <property type="entry name" value="Galactose-binding domain-like"/>
    <property type="match status" value="1"/>
</dbReference>
<evidence type="ECO:0000256" key="1">
    <source>
        <dbReference type="ARBA" id="ARBA00000829"/>
    </source>
</evidence>
<evidence type="ECO:0000256" key="2">
    <source>
        <dbReference type="ARBA" id="ARBA00012754"/>
    </source>
</evidence>
<gene>
    <name evidence="8" type="ORF">ABID16_000172</name>
</gene>
<evidence type="ECO:0000259" key="7">
    <source>
        <dbReference type="Pfam" id="PF22666"/>
    </source>
</evidence>
<dbReference type="GO" id="GO:0004567">
    <property type="term" value="F:beta-mannosidase activity"/>
    <property type="evidence" value="ECO:0007669"/>
    <property type="project" value="UniProtKB-EC"/>
</dbReference>
<keyword evidence="9" id="KW-1185">Reference proteome</keyword>
<keyword evidence="5 8" id="KW-0326">Glycosidase</keyword>
<name>A0ABV2ITP8_9HYPH</name>
<dbReference type="Gene3D" id="2.60.120.260">
    <property type="entry name" value="Galactose-binding domain-like"/>
    <property type="match status" value="1"/>
</dbReference>
<dbReference type="Pfam" id="PF22666">
    <property type="entry name" value="Glyco_hydro_2_N2"/>
    <property type="match status" value="1"/>
</dbReference>
<keyword evidence="4" id="KW-0325">Glycoprotein</keyword>
<dbReference type="Proteomes" id="UP001549047">
    <property type="component" value="Unassembled WGS sequence"/>
</dbReference>
<keyword evidence="3 8" id="KW-0378">Hydrolase</keyword>
<dbReference type="Pfam" id="PF17753">
    <property type="entry name" value="Ig_mannosidase"/>
    <property type="match status" value="1"/>
</dbReference>
<dbReference type="Gene3D" id="2.60.40.10">
    <property type="entry name" value="Immunoglobulins"/>
    <property type="match status" value="1"/>
</dbReference>
<dbReference type="SUPFAM" id="SSF49303">
    <property type="entry name" value="beta-Galactosidase/glucuronidase domain"/>
    <property type="match status" value="2"/>
</dbReference>
<dbReference type="InterPro" id="IPR008979">
    <property type="entry name" value="Galactose-bd-like_sf"/>
</dbReference>
<protein>
    <recommendedName>
        <fullName evidence="2">beta-mannosidase</fullName>
        <ecNumber evidence="2">3.2.1.25</ecNumber>
    </recommendedName>
</protein>
<dbReference type="RefSeq" id="WP_354554244.1">
    <property type="nucleotide sequence ID" value="NZ_JBEPMB010000001.1"/>
</dbReference>
<dbReference type="PANTHER" id="PTHR43730">
    <property type="entry name" value="BETA-MANNOSIDASE"/>
    <property type="match status" value="1"/>
</dbReference>
<evidence type="ECO:0000256" key="3">
    <source>
        <dbReference type="ARBA" id="ARBA00022801"/>
    </source>
</evidence>
<feature type="domain" description="Beta-mannosidase Ig-fold" evidence="6">
    <location>
        <begin position="739"/>
        <end position="790"/>
    </location>
</feature>
<evidence type="ECO:0000313" key="9">
    <source>
        <dbReference type="Proteomes" id="UP001549047"/>
    </source>
</evidence>
<evidence type="ECO:0000313" key="8">
    <source>
        <dbReference type="EMBL" id="MET3611867.1"/>
    </source>
</evidence>
<accession>A0ABV2ITP8</accession>